<proteinExistence type="predicted"/>
<comment type="caution">
    <text evidence="1">The sequence shown here is derived from an EMBL/GenBank/DDBJ whole genome shotgun (WGS) entry which is preliminary data.</text>
</comment>
<organism evidence="1 2">
    <name type="scientific">Clohesyomyces aquaticus</name>
    <dbReference type="NCBI Taxonomy" id="1231657"/>
    <lineage>
        <taxon>Eukaryota</taxon>
        <taxon>Fungi</taxon>
        <taxon>Dikarya</taxon>
        <taxon>Ascomycota</taxon>
        <taxon>Pezizomycotina</taxon>
        <taxon>Dothideomycetes</taxon>
        <taxon>Pleosporomycetidae</taxon>
        <taxon>Pleosporales</taxon>
        <taxon>Lindgomycetaceae</taxon>
        <taxon>Clohesyomyces</taxon>
    </lineage>
</organism>
<name>A0A1Y1Z027_9PLEO</name>
<accession>A0A1Y1Z027</accession>
<protein>
    <submittedName>
        <fullName evidence="1">Uncharacterized protein</fullName>
    </submittedName>
</protein>
<evidence type="ECO:0000313" key="2">
    <source>
        <dbReference type="Proteomes" id="UP000193144"/>
    </source>
</evidence>
<keyword evidence="2" id="KW-1185">Reference proteome</keyword>
<sequence>MLRSAIAQAGSPGTVLASSAVGAGKPIHLPSSAPCHGSLRASLPHCFRRRPPSGCGCDAPEETARHRGRLWCGAVETPPLISLMSAGCCAVVDCCTPDPVVCIMRGRDRPCCTQGCSNISADITIDHISPKVLQSKTRLSSLAARIRARERERWHQRLPINPPYCGQPEEQIKIFTAKDKARHRFFRIQDSSIPPDCSPTSCYYYLGQLLRRPHWSHTLRLQYLTETGMQLRPIRQPESDGYGAEPREDNLLHSSAYSVHCSNVCHQ</sequence>
<dbReference type="Proteomes" id="UP000193144">
    <property type="component" value="Unassembled WGS sequence"/>
</dbReference>
<reference evidence="1 2" key="1">
    <citation type="submission" date="2016-07" db="EMBL/GenBank/DDBJ databases">
        <title>Pervasive Adenine N6-methylation of Active Genes in Fungi.</title>
        <authorList>
            <consortium name="DOE Joint Genome Institute"/>
            <person name="Mondo S.J."/>
            <person name="Dannebaum R.O."/>
            <person name="Kuo R.C."/>
            <person name="Labutti K."/>
            <person name="Haridas S."/>
            <person name="Kuo A."/>
            <person name="Salamov A."/>
            <person name="Ahrendt S.R."/>
            <person name="Lipzen A."/>
            <person name="Sullivan W."/>
            <person name="Andreopoulos W.B."/>
            <person name="Clum A."/>
            <person name="Lindquist E."/>
            <person name="Daum C."/>
            <person name="Ramamoorthy G.K."/>
            <person name="Gryganskyi A."/>
            <person name="Culley D."/>
            <person name="Magnuson J.K."/>
            <person name="James T.Y."/>
            <person name="O'Malley M.A."/>
            <person name="Stajich J.E."/>
            <person name="Spatafora J.W."/>
            <person name="Visel A."/>
            <person name="Grigoriev I.V."/>
        </authorList>
    </citation>
    <scope>NUCLEOTIDE SEQUENCE [LARGE SCALE GENOMIC DNA]</scope>
    <source>
        <strain evidence="1 2">CBS 115471</strain>
    </source>
</reference>
<evidence type="ECO:0000313" key="1">
    <source>
        <dbReference type="EMBL" id="ORY03642.1"/>
    </source>
</evidence>
<gene>
    <name evidence="1" type="ORF">BCR34DRAFT_68432</name>
</gene>
<dbReference type="EMBL" id="MCFA01000144">
    <property type="protein sequence ID" value="ORY03642.1"/>
    <property type="molecule type" value="Genomic_DNA"/>
</dbReference>
<dbReference type="AlphaFoldDB" id="A0A1Y1Z027"/>